<gene>
    <name evidence="3" type="ORF">Q8A64_01795</name>
</gene>
<dbReference type="Proteomes" id="UP001225596">
    <property type="component" value="Unassembled WGS sequence"/>
</dbReference>
<comment type="caution">
    <text evidence="3">The sequence shown here is derived from an EMBL/GenBank/DDBJ whole genome shotgun (WGS) entry which is preliminary data.</text>
</comment>
<dbReference type="InterPro" id="IPR036388">
    <property type="entry name" value="WH-like_DNA-bd_sf"/>
</dbReference>
<evidence type="ECO:0000313" key="3">
    <source>
        <dbReference type="EMBL" id="MDQ9169135.1"/>
    </source>
</evidence>
<dbReference type="EMBL" id="JAUYVH010000001">
    <property type="protein sequence ID" value="MDQ9169135.1"/>
    <property type="molecule type" value="Genomic_DNA"/>
</dbReference>
<keyword evidence="4" id="KW-1185">Reference proteome</keyword>
<evidence type="ECO:0000313" key="4">
    <source>
        <dbReference type="Proteomes" id="UP001225596"/>
    </source>
</evidence>
<feature type="domain" description="HTH lysR-type" evidence="1">
    <location>
        <begin position="23"/>
        <end position="81"/>
    </location>
</feature>
<dbReference type="InterPro" id="IPR036390">
    <property type="entry name" value="WH_DNA-bd_sf"/>
</dbReference>
<feature type="domain" description="PBP" evidence="2">
    <location>
        <begin position="139"/>
        <end position="323"/>
    </location>
</feature>
<evidence type="ECO:0000259" key="2">
    <source>
        <dbReference type="Pfam" id="PF12727"/>
    </source>
</evidence>
<dbReference type="InterPro" id="IPR000847">
    <property type="entry name" value="LysR_HTH_N"/>
</dbReference>
<dbReference type="Pfam" id="PF12727">
    <property type="entry name" value="PBP_like"/>
    <property type="match status" value="1"/>
</dbReference>
<evidence type="ECO:0000259" key="1">
    <source>
        <dbReference type="Pfam" id="PF00126"/>
    </source>
</evidence>
<reference evidence="3 4" key="1">
    <citation type="submission" date="2023-08" db="EMBL/GenBank/DDBJ databases">
        <title>Oxalobacteraceae gen .nov., isolated from river sludge outside the plant.</title>
        <authorList>
            <person name="Zhao S.Y."/>
        </authorList>
    </citation>
    <scope>NUCLEOTIDE SEQUENCE [LARGE SCALE GENOMIC DNA]</scope>
    <source>
        <strain evidence="3 4">R-40</strain>
    </source>
</reference>
<dbReference type="Pfam" id="PF00126">
    <property type="entry name" value="HTH_1"/>
    <property type="match status" value="1"/>
</dbReference>
<dbReference type="Gene3D" id="1.10.10.10">
    <property type="entry name" value="Winged helix-like DNA-binding domain superfamily/Winged helix DNA-binding domain"/>
    <property type="match status" value="1"/>
</dbReference>
<dbReference type="SUPFAM" id="SSF46785">
    <property type="entry name" value="Winged helix' DNA-binding domain"/>
    <property type="match status" value="1"/>
</dbReference>
<name>A0ABU1BJF3_9BURK</name>
<organism evidence="3 4">
    <name type="scientific">Keguizhuia sedimenti</name>
    <dbReference type="NCBI Taxonomy" id="3064264"/>
    <lineage>
        <taxon>Bacteria</taxon>
        <taxon>Pseudomonadati</taxon>
        <taxon>Pseudomonadota</taxon>
        <taxon>Betaproteobacteria</taxon>
        <taxon>Burkholderiales</taxon>
        <taxon>Oxalobacteraceae</taxon>
        <taxon>Keguizhuia</taxon>
    </lineage>
</organism>
<accession>A0ABU1BJF3</accession>
<proteinExistence type="predicted"/>
<protein>
    <submittedName>
        <fullName evidence="3">Substrate-binding domain-containing protein</fullName>
    </submittedName>
</protein>
<dbReference type="SUPFAM" id="SSF53850">
    <property type="entry name" value="Periplasmic binding protein-like II"/>
    <property type="match status" value="1"/>
</dbReference>
<dbReference type="Gene3D" id="3.40.190.10">
    <property type="entry name" value="Periplasmic binding protein-like II"/>
    <property type="match status" value="1"/>
</dbReference>
<dbReference type="PANTHER" id="PTHR38431:SF1">
    <property type="entry name" value="BLL2305 PROTEIN"/>
    <property type="match status" value="1"/>
</dbReference>
<dbReference type="RefSeq" id="WP_338434962.1">
    <property type="nucleotide sequence ID" value="NZ_JAUYVH010000001.1"/>
</dbReference>
<sequence>MKIEIRPSLFLVDEALKSHSLVRGLQLLACIEKEGNLQAGSNALGISYRHAWNTLSEMEELLGGPVVEMTRGRGSELTTLGKKLVGAEKLIRARVGTLLDSMASEIESEIQSAVSHVGNVLKIHASHGFAIETLNKQLHKREIPIDLSYRGSLEALNAFSRGNCDIAGFHVPIGALEPSVFSQFERFLLPQHQIICLATRRQGIMVAKGNPKNIWNIADLVRPDVQFVNRQQGSGTRMILDLLLEQEGISGRDINGYENIELTHAAVAAYILCGKADAGLGVETAARQFDLEFIPLLSERYLLVCDRKLLEDPRFVPVMKLMQTSEFRMEVNKLPGYDAADTGKLMSIADAFPLSAGEAAKKKS</sequence>
<dbReference type="InterPro" id="IPR024370">
    <property type="entry name" value="PBP_domain"/>
</dbReference>
<dbReference type="PANTHER" id="PTHR38431">
    <property type="entry name" value="BLL2305 PROTEIN"/>
    <property type="match status" value="1"/>
</dbReference>